<dbReference type="AlphaFoldDB" id="A0A419Q3V8"/>
<protein>
    <submittedName>
        <fullName evidence="1">Uncharacterized protein</fullName>
    </submittedName>
</protein>
<reference evidence="1 2" key="1">
    <citation type="journal article" date="2018" name="Biotechnol. Adv.">
        <title>Improved genomic resources and new bioinformatic workflow for the carcinogenic parasite Clonorchis sinensis: Biotechnological implications.</title>
        <authorList>
            <person name="Wang D."/>
            <person name="Korhonen P.K."/>
            <person name="Gasser R.B."/>
            <person name="Young N.D."/>
        </authorList>
    </citation>
    <scope>NUCLEOTIDE SEQUENCE [LARGE SCALE GENOMIC DNA]</scope>
    <source>
        <strain evidence="1">Cs-k2</strain>
    </source>
</reference>
<evidence type="ECO:0000313" key="2">
    <source>
        <dbReference type="Proteomes" id="UP000286415"/>
    </source>
</evidence>
<feature type="non-terminal residue" evidence="1">
    <location>
        <position position="1"/>
    </location>
</feature>
<proteinExistence type="predicted"/>
<name>A0A419Q3V8_CLOSI</name>
<dbReference type="EMBL" id="NIRI02000010">
    <property type="protein sequence ID" value="KAG5454191.1"/>
    <property type="molecule type" value="Genomic_DNA"/>
</dbReference>
<sequence>ILSGRPHLDRRTIRVLNQSLWLKSLTARQRCLAGNANALLFLRNNSPHVPTPNLEDQETVFVRPLAIDQPGMRDSVSVAETLPSIAQWVAEVRKPPHHGKVQSLRDGLSEESFSNRHTGSHAGSILKEPTHSSANDVSACSIHDQVTAALVLRTFLDLSPRCPIEHLFFNYGSADKSLQELWSETMVVEELKMFQFGCSQRSQPTAIQQGSRSVA</sequence>
<reference evidence="1 2" key="2">
    <citation type="journal article" date="2021" name="Genomics">
        <title>High-quality reference genome for Clonorchis sinensis.</title>
        <authorList>
            <person name="Young N.D."/>
            <person name="Stroehlein A.J."/>
            <person name="Kinkar L."/>
            <person name="Wang T."/>
            <person name="Sohn W.M."/>
            <person name="Chang B.C.H."/>
            <person name="Kaur P."/>
            <person name="Weisz D."/>
            <person name="Dudchenko O."/>
            <person name="Aiden E.L."/>
            <person name="Korhonen P.K."/>
            <person name="Gasser R.B."/>
        </authorList>
    </citation>
    <scope>NUCLEOTIDE SEQUENCE [LARGE SCALE GENOMIC DNA]</scope>
    <source>
        <strain evidence="1">Cs-k2</strain>
    </source>
</reference>
<dbReference type="InParanoid" id="A0A419Q3V8"/>
<gene>
    <name evidence="1" type="ORF">CSKR_111153</name>
</gene>
<dbReference type="STRING" id="79923.A0A419Q3V8"/>
<accession>A0A419Q3V8</accession>
<keyword evidence="2" id="KW-1185">Reference proteome</keyword>
<organism evidence="1 2">
    <name type="scientific">Clonorchis sinensis</name>
    <name type="common">Chinese liver fluke</name>
    <dbReference type="NCBI Taxonomy" id="79923"/>
    <lineage>
        <taxon>Eukaryota</taxon>
        <taxon>Metazoa</taxon>
        <taxon>Spiralia</taxon>
        <taxon>Lophotrochozoa</taxon>
        <taxon>Platyhelminthes</taxon>
        <taxon>Trematoda</taxon>
        <taxon>Digenea</taxon>
        <taxon>Opisthorchiida</taxon>
        <taxon>Opisthorchiata</taxon>
        <taxon>Opisthorchiidae</taxon>
        <taxon>Clonorchis</taxon>
    </lineage>
</organism>
<evidence type="ECO:0000313" key="1">
    <source>
        <dbReference type="EMBL" id="KAG5454191.1"/>
    </source>
</evidence>
<comment type="caution">
    <text evidence="1">The sequence shown here is derived from an EMBL/GenBank/DDBJ whole genome shotgun (WGS) entry which is preliminary data.</text>
</comment>
<dbReference type="Proteomes" id="UP000286415">
    <property type="component" value="Unassembled WGS sequence"/>
</dbReference>